<dbReference type="OrthoDB" id="2012683at2759"/>
<evidence type="ECO:0000313" key="2">
    <source>
        <dbReference type="Proteomes" id="UP000515151"/>
    </source>
</evidence>
<proteinExistence type="inferred from homology"/>
<dbReference type="Gene3D" id="1.25.10.10">
    <property type="entry name" value="Leucine-rich Repeat Variant"/>
    <property type="match status" value="1"/>
</dbReference>
<keyword evidence="2" id="KW-1185">Reference proteome</keyword>
<dbReference type="Proteomes" id="UP000515151">
    <property type="component" value="Chromosome 2"/>
</dbReference>
<evidence type="ECO:0000256" key="1">
    <source>
        <dbReference type="ARBA" id="ARBA00006385"/>
    </source>
</evidence>
<sequence length="324" mass="37109">MAALGHSNSKEFPNLPEEPWDWEEISLNLLRPSDIYSGLFCISLAQRNSGRKRHRLRWMVKPRAVPQLILKLQDPTERESALRMLSSYLFEKREEEPENYYMVGLLLYYSCGTMTLLIQVQSLTQFSEHLMVFLRKEAAMRLINAIILFQCIAANKLTRQKIVSFQMANLLVPLVMHQSPLKVYDNVRAVALSVIGIICQDRELEMIDWAIQSDILEVCWLSIETGNELTKVVGLHILESILQTNFGRSWLLTESNSSQQDKLLKTLGTLVKIMAAYGSCLPRLLFHIIRCYILLCRESRGYDIVKEAVASPLLDGTFSNILKA</sequence>
<dbReference type="Pfam" id="PF04078">
    <property type="entry name" value="Rcd1"/>
    <property type="match status" value="1"/>
</dbReference>
<dbReference type="PANTHER" id="PTHR12262">
    <property type="entry name" value="CCR4-NOT TRANSCRIPTION COMPLEX SUBUNIT 9"/>
    <property type="match status" value="1"/>
</dbReference>
<dbReference type="RefSeq" id="XP_031378232.1">
    <property type="nucleotide sequence ID" value="XM_031522372.1"/>
</dbReference>
<reference evidence="2" key="1">
    <citation type="journal article" date="2020" name="Plant Biotechnol. J.">
        <title>The pomegranate (Punica granatum L.) draft genome dissects genetic divergence between soft- and hard-seeded cultivars.</title>
        <authorList>
            <person name="Luo X."/>
            <person name="Li H."/>
            <person name="Wu Z."/>
            <person name="Yao W."/>
            <person name="Zhao P."/>
            <person name="Cao D."/>
            <person name="Yu H."/>
            <person name="Li K."/>
            <person name="Poudel K."/>
            <person name="Zhao D."/>
            <person name="Zhang F."/>
            <person name="Xia X."/>
            <person name="Chen L."/>
            <person name="Wang Q."/>
            <person name="Jing D."/>
            <person name="Cao S."/>
        </authorList>
    </citation>
    <scope>NUCLEOTIDE SEQUENCE [LARGE SCALE GENOMIC DNA]</scope>
    <source>
        <strain evidence="2">cv. Tunisia</strain>
    </source>
</reference>
<comment type="similarity">
    <text evidence="1">Belongs to the CNOT9 family.</text>
</comment>
<dbReference type="GeneID" id="116193629"/>
<dbReference type="AlphaFoldDB" id="A0A6P8C3Y3"/>
<gene>
    <name evidence="3" type="primary">LOC116193629</name>
</gene>
<dbReference type="SUPFAM" id="SSF48371">
    <property type="entry name" value="ARM repeat"/>
    <property type="match status" value="1"/>
</dbReference>
<dbReference type="GO" id="GO:0030014">
    <property type="term" value="C:CCR4-NOT complex"/>
    <property type="evidence" value="ECO:0007669"/>
    <property type="project" value="InterPro"/>
</dbReference>
<reference evidence="3" key="2">
    <citation type="submission" date="2025-08" db="UniProtKB">
        <authorList>
            <consortium name="RefSeq"/>
        </authorList>
    </citation>
    <scope>IDENTIFICATION</scope>
    <source>
        <tissue evidence="3">Leaf</tissue>
    </source>
</reference>
<dbReference type="InterPro" id="IPR016024">
    <property type="entry name" value="ARM-type_fold"/>
</dbReference>
<protein>
    <submittedName>
        <fullName evidence="3">Protein CAF40-like</fullName>
    </submittedName>
</protein>
<dbReference type="InterPro" id="IPR007216">
    <property type="entry name" value="CNOT9"/>
</dbReference>
<dbReference type="GO" id="GO:0006402">
    <property type="term" value="P:mRNA catabolic process"/>
    <property type="evidence" value="ECO:0007669"/>
    <property type="project" value="InterPro"/>
</dbReference>
<name>A0A6P8C3Y3_PUNGR</name>
<evidence type="ECO:0000313" key="3">
    <source>
        <dbReference type="RefSeq" id="XP_031378232.1"/>
    </source>
</evidence>
<organism evidence="2 3">
    <name type="scientific">Punica granatum</name>
    <name type="common">Pomegranate</name>
    <dbReference type="NCBI Taxonomy" id="22663"/>
    <lineage>
        <taxon>Eukaryota</taxon>
        <taxon>Viridiplantae</taxon>
        <taxon>Streptophyta</taxon>
        <taxon>Embryophyta</taxon>
        <taxon>Tracheophyta</taxon>
        <taxon>Spermatophyta</taxon>
        <taxon>Magnoliopsida</taxon>
        <taxon>eudicotyledons</taxon>
        <taxon>Gunneridae</taxon>
        <taxon>Pentapetalae</taxon>
        <taxon>rosids</taxon>
        <taxon>malvids</taxon>
        <taxon>Myrtales</taxon>
        <taxon>Lythraceae</taxon>
        <taxon>Punica</taxon>
    </lineage>
</organism>
<dbReference type="InterPro" id="IPR011989">
    <property type="entry name" value="ARM-like"/>
</dbReference>
<accession>A0A6P8C3Y3</accession>